<comment type="subcellular location">
    <subcellularLocation>
        <location evidence="1">Membrane</location>
        <topology evidence="1">Multi-pass membrane protein</topology>
    </subcellularLocation>
</comment>
<accession>Q2RXM3</accession>
<feature type="transmembrane region" description="Helical" evidence="5">
    <location>
        <begin position="96"/>
        <end position="118"/>
    </location>
</feature>
<organism evidence="6 7">
    <name type="scientific">Rhodospirillum rubrum (strain ATCC 11170 / ATH 1.1.1 / DSM 467 / LMG 4362 / NCIMB 8255 / S1)</name>
    <dbReference type="NCBI Taxonomy" id="269796"/>
    <lineage>
        <taxon>Bacteria</taxon>
        <taxon>Pseudomonadati</taxon>
        <taxon>Pseudomonadota</taxon>
        <taxon>Alphaproteobacteria</taxon>
        <taxon>Rhodospirillales</taxon>
        <taxon>Rhodospirillaceae</taxon>
        <taxon>Rhodospirillum</taxon>
    </lineage>
</organism>
<keyword evidence="7" id="KW-1185">Reference proteome</keyword>
<proteinExistence type="predicted"/>
<evidence type="ECO:0000256" key="1">
    <source>
        <dbReference type="ARBA" id="ARBA00004141"/>
    </source>
</evidence>
<dbReference type="EMBL" id="CP000230">
    <property type="protein sequence ID" value="ABC21122.1"/>
    <property type="molecule type" value="Genomic_DNA"/>
</dbReference>
<dbReference type="STRING" id="269796.Rru_A0317"/>
<feature type="transmembrane region" description="Helical" evidence="5">
    <location>
        <begin position="162"/>
        <end position="183"/>
    </location>
</feature>
<dbReference type="AlphaFoldDB" id="Q2RXM3"/>
<keyword evidence="4 5" id="KW-0472">Membrane</keyword>
<evidence type="ECO:0000256" key="5">
    <source>
        <dbReference type="SAM" id="Phobius"/>
    </source>
</evidence>
<dbReference type="PANTHER" id="PTHR43359:SF1">
    <property type="entry name" value="FORMATE HYDROGENLYASE SUBUNIT 4-RELATED"/>
    <property type="match status" value="1"/>
</dbReference>
<dbReference type="Pfam" id="PF00146">
    <property type="entry name" value="NADHdh"/>
    <property type="match status" value="1"/>
</dbReference>
<dbReference type="PANTHER" id="PTHR43359">
    <property type="entry name" value="FORMATE HYDROGENLYASE SUBUNIT 4"/>
    <property type="match status" value="1"/>
</dbReference>
<dbReference type="HOGENOM" id="CLU_015134_2_1_5"/>
<evidence type="ECO:0000256" key="3">
    <source>
        <dbReference type="ARBA" id="ARBA00022989"/>
    </source>
</evidence>
<dbReference type="GO" id="GO:0005886">
    <property type="term" value="C:plasma membrane"/>
    <property type="evidence" value="ECO:0007669"/>
    <property type="project" value="TreeGrafter"/>
</dbReference>
<evidence type="ECO:0000313" key="6">
    <source>
        <dbReference type="EMBL" id="ABC21122.1"/>
    </source>
</evidence>
<evidence type="ECO:0000313" key="7">
    <source>
        <dbReference type="Proteomes" id="UP000001929"/>
    </source>
</evidence>
<feature type="transmembrane region" description="Helical" evidence="5">
    <location>
        <begin position="249"/>
        <end position="269"/>
    </location>
</feature>
<dbReference type="InterPro" id="IPR052561">
    <property type="entry name" value="ComplexI_Subunit1"/>
</dbReference>
<evidence type="ECO:0000256" key="4">
    <source>
        <dbReference type="ARBA" id="ARBA00023136"/>
    </source>
</evidence>
<feature type="transmembrane region" description="Helical" evidence="5">
    <location>
        <begin position="281"/>
        <end position="299"/>
    </location>
</feature>
<dbReference type="Proteomes" id="UP000001929">
    <property type="component" value="Chromosome"/>
</dbReference>
<feature type="transmembrane region" description="Helical" evidence="5">
    <location>
        <begin position="219"/>
        <end position="237"/>
    </location>
</feature>
<dbReference type="PATRIC" id="fig|269796.9.peg.373"/>
<sequence>MENVGLAIFNVLLVVCAAPLLDGVLRQVKARIHSRQGPPILQTYFDLAKLLVKEDQRGVNQLLFAWAPVVCMASVILSALFVPMAGLSPLGFSGDAIVFLYVLTMAPLCMCLGGMASGSPYAYAGANREIMTLMAVEPVVAICLITSGIRAHSLNLADCVNAYAAGAPALSMIIATIAFFLILPAELSKVPFDQAEAETEIMEGPLIEYSGRKLALFKWSFYAKQIVLITLFVEWFLPWPHMNFVPLDILATLIKVVIVAVIIEVIAQIFPRFKIHQSIRYFYAVVAFSVGGLVLAVMGL</sequence>
<name>Q2RXM3_RHORT</name>
<protein>
    <submittedName>
        <fullName evidence="6">Respiratory-chain NADH dehydrogenase, subunit 1</fullName>
    </submittedName>
</protein>
<feature type="transmembrane region" description="Helical" evidence="5">
    <location>
        <begin position="6"/>
        <end position="25"/>
    </location>
</feature>
<dbReference type="InterPro" id="IPR018086">
    <property type="entry name" value="NADH_UbQ_OxRdtase_su1_CS"/>
</dbReference>
<reference evidence="6 7" key="1">
    <citation type="journal article" date="2011" name="Stand. Genomic Sci.">
        <title>Complete genome sequence of Rhodospirillum rubrum type strain (S1).</title>
        <authorList>
            <person name="Munk A.C."/>
            <person name="Copeland A."/>
            <person name="Lucas S."/>
            <person name="Lapidus A."/>
            <person name="Del Rio T.G."/>
            <person name="Barry K."/>
            <person name="Detter J.C."/>
            <person name="Hammon N."/>
            <person name="Israni S."/>
            <person name="Pitluck S."/>
            <person name="Brettin T."/>
            <person name="Bruce D."/>
            <person name="Han C."/>
            <person name="Tapia R."/>
            <person name="Gilna P."/>
            <person name="Schmutz J."/>
            <person name="Larimer F."/>
            <person name="Land M."/>
            <person name="Kyrpides N.C."/>
            <person name="Mavromatis K."/>
            <person name="Richardson P."/>
            <person name="Rohde M."/>
            <person name="Goker M."/>
            <person name="Klenk H.P."/>
            <person name="Zhang Y."/>
            <person name="Roberts G.P."/>
            <person name="Reslewic S."/>
            <person name="Schwartz D.C."/>
        </authorList>
    </citation>
    <scope>NUCLEOTIDE SEQUENCE [LARGE SCALE GENOMIC DNA]</scope>
    <source>
        <strain evidence="7">ATCC 11170 / ATH 1.1.1 / DSM 467 / LMG 4362 / NCIMB 8255 / S1</strain>
    </source>
</reference>
<dbReference type="RefSeq" id="WP_011388070.1">
    <property type="nucleotide sequence ID" value="NC_007643.1"/>
</dbReference>
<dbReference type="KEGG" id="rru:Rru_A0317"/>
<feature type="transmembrane region" description="Helical" evidence="5">
    <location>
        <begin position="63"/>
        <end position="84"/>
    </location>
</feature>
<dbReference type="PROSITE" id="PS00668">
    <property type="entry name" value="COMPLEX1_ND1_2"/>
    <property type="match status" value="1"/>
</dbReference>
<keyword evidence="2 5" id="KW-0812">Transmembrane</keyword>
<keyword evidence="3 5" id="KW-1133">Transmembrane helix</keyword>
<dbReference type="PhylomeDB" id="Q2RXM3"/>
<evidence type="ECO:0000256" key="2">
    <source>
        <dbReference type="ARBA" id="ARBA00022692"/>
    </source>
</evidence>
<dbReference type="InterPro" id="IPR001694">
    <property type="entry name" value="NADH_UbQ_OxRdtase_su1/FPO"/>
</dbReference>
<dbReference type="EnsemblBacteria" id="ABC21122">
    <property type="protein sequence ID" value="ABC21122"/>
    <property type="gene ID" value="Rru_A0317"/>
</dbReference>
<gene>
    <name evidence="6" type="ordered locus">Rru_A0317</name>
</gene>
<feature type="transmembrane region" description="Helical" evidence="5">
    <location>
        <begin position="130"/>
        <end position="150"/>
    </location>
</feature>
<dbReference type="eggNOG" id="COG0650">
    <property type="taxonomic scope" value="Bacteria"/>
</dbReference>